<dbReference type="AlphaFoldDB" id="A0A0M2SPA9"/>
<dbReference type="EMBL" id="LAYY01000046">
    <property type="protein sequence ID" value="KKK36058.1"/>
    <property type="molecule type" value="Genomic_DNA"/>
</dbReference>
<dbReference type="GO" id="GO:0042597">
    <property type="term" value="C:periplasmic space"/>
    <property type="evidence" value="ECO:0007669"/>
    <property type="project" value="UniProtKB-ARBA"/>
</dbReference>
<dbReference type="CDD" id="cd08518">
    <property type="entry name" value="PBP2_NikA_DppA_OppA_like_19"/>
    <property type="match status" value="1"/>
</dbReference>
<dbReference type="SUPFAM" id="SSF53850">
    <property type="entry name" value="Periplasmic binding protein-like II"/>
    <property type="match status" value="1"/>
</dbReference>
<accession>A0A0M2SPA9</accession>
<dbReference type="GO" id="GO:0015833">
    <property type="term" value="P:peptide transport"/>
    <property type="evidence" value="ECO:0007669"/>
    <property type="project" value="TreeGrafter"/>
</dbReference>
<name>A0A0M2SPA9_9BACI</name>
<protein>
    <submittedName>
        <fullName evidence="5">Nickel ABC transporter substrate-binding protein</fullName>
    </submittedName>
</protein>
<dbReference type="PROSITE" id="PS51257">
    <property type="entry name" value="PROKAR_LIPOPROTEIN"/>
    <property type="match status" value="1"/>
</dbReference>
<feature type="domain" description="Solute-binding protein family 5" evidence="4">
    <location>
        <begin position="81"/>
        <end position="436"/>
    </location>
</feature>
<dbReference type="GO" id="GO:1904680">
    <property type="term" value="F:peptide transmembrane transporter activity"/>
    <property type="evidence" value="ECO:0007669"/>
    <property type="project" value="TreeGrafter"/>
</dbReference>
<gene>
    <name evidence="5" type="ORF">WQ57_21485</name>
</gene>
<keyword evidence="2" id="KW-0813">Transport</keyword>
<dbReference type="Proteomes" id="UP000034166">
    <property type="component" value="Unassembled WGS sequence"/>
</dbReference>
<dbReference type="RefSeq" id="WP_046525795.1">
    <property type="nucleotide sequence ID" value="NZ_LAYY01000046.1"/>
</dbReference>
<dbReference type="InterPro" id="IPR030678">
    <property type="entry name" value="Peptide/Ni-bd"/>
</dbReference>
<evidence type="ECO:0000259" key="4">
    <source>
        <dbReference type="Pfam" id="PF00496"/>
    </source>
</evidence>
<keyword evidence="6" id="KW-1185">Reference proteome</keyword>
<proteinExistence type="inferred from homology"/>
<dbReference type="PANTHER" id="PTHR30290">
    <property type="entry name" value="PERIPLASMIC BINDING COMPONENT OF ABC TRANSPORTER"/>
    <property type="match status" value="1"/>
</dbReference>
<sequence>MKKRILAILLIFITVALVLSGCISSDSSPSGNSPNKDMNKDELVLAVGGEPETGFDPTTGWGRYGSPLFQSTLFKRNEELKIVEDLAQGYQISDDGRVWTVTLRNDVHFSDGQPLTAEDVEFTFNTAADKASVVDLTILEKVEALDGTTVVFTLEKAQSTFIHTLATTGIVPKHAYNENYAENPVGSGPYKLVQWDKGQQLIIEANPNYYHKKPFFQKVTFLFLEEDAAFAAAKSGTVDVAAIPPSFSRQEVPGMFVEAVKTVDNRGIVFPYIPSGGKTDSGLPVGNDVTSDRAIRQAINLAIDRNALIEGVLEGYGSPAYTSVDGLPWWNPETKFRDADMEGAGKLLKNAGWKDTDGDGILEKDGQKAEFSLYYPAGDNIRQSLSIAAADMLKPLGISIIVEGGSWDKIEQNMHSSAVMMGWGSHNPYEMYNIYSSENAGIEYYNTGFYNNEKVDEYFKEALSATDENEANEYWKEAQWDGETGLSARGDAPWVWLVNIDHLYLVKEGLDIGEQSIHPHGHGWPVTDNITEWKWSE</sequence>
<dbReference type="InterPro" id="IPR039424">
    <property type="entry name" value="SBP_5"/>
</dbReference>
<comment type="similarity">
    <text evidence="1">Belongs to the bacterial solute-binding protein 5 family.</text>
</comment>
<dbReference type="Gene3D" id="3.10.105.10">
    <property type="entry name" value="Dipeptide-binding Protein, Domain 3"/>
    <property type="match status" value="1"/>
</dbReference>
<keyword evidence="3" id="KW-0732">Signal</keyword>
<dbReference type="PATRIC" id="fig|1408103.3.peg.4725"/>
<reference evidence="5 6" key="1">
    <citation type="submission" date="2015-04" db="EMBL/GenBank/DDBJ databases">
        <title>Taxonomic description and genome sequence of Bacillus campisalis sp. nov., a novel member of the genus Bacillus isolated from solar saltern.</title>
        <authorList>
            <person name="Mathan Kumar R."/>
            <person name="Kaur G."/>
            <person name="Kumar A."/>
            <person name="Singh N.K."/>
            <person name="Kaur N."/>
            <person name="Kumar N."/>
            <person name="Mayilraj S."/>
        </authorList>
    </citation>
    <scope>NUCLEOTIDE SEQUENCE [LARGE SCALE GENOMIC DNA]</scope>
    <source>
        <strain evidence="5 6">SA2-6</strain>
    </source>
</reference>
<evidence type="ECO:0000256" key="2">
    <source>
        <dbReference type="ARBA" id="ARBA00022448"/>
    </source>
</evidence>
<evidence type="ECO:0000256" key="3">
    <source>
        <dbReference type="ARBA" id="ARBA00022729"/>
    </source>
</evidence>
<dbReference type="InterPro" id="IPR000914">
    <property type="entry name" value="SBP_5_dom"/>
</dbReference>
<dbReference type="PIRSF" id="PIRSF002741">
    <property type="entry name" value="MppA"/>
    <property type="match status" value="1"/>
</dbReference>
<evidence type="ECO:0000313" key="6">
    <source>
        <dbReference type="Proteomes" id="UP000034166"/>
    </source>
</evidence>
<evidence type="ECO:0000256" key="1">
    <source>
        <dbReference type="ARBA" id="ARBA00005695"/>
    </source>
</evidence>
<comment type="caution">
    <text evidence="5">The sequence shown here is derived from an EMBL/GenBank/DDBJ whole genome shotgun (WGS) entry which is preliminary data.</text>
</comment>
<dbReference type="OrthoDB" id="9796817at2"/>
<dbReference type="PANTHER" id="PTHR30290:SF9">
    <property type="entry name" value="OLIGOPEPTIDE-BINDING PROTEIN APPA"/>
    <property type="match status" value="1"/>
</dbReference>
<dbReference type="Gene3D" id="3.40.190.10">
    <property type="entry name" value="Periplasmic binding protein-like II"/>
    <property type="match status" value="1"/>
</dbReference>
<dbReference type="Pfam" id="PF00496">
    <property type="entry name" value="SBP_bac_5"/>
    <property type="match status" value="1"/>
</dbReference>
<organism evidence="5 6">
    <name type="scientific">Mesobacillus campisalis</name>
    <dbReference type="NCBI Taxonomy" id="1408103"/>
    <lineage>
        <taxon>Bacteria</taxon>
        <taxon>Bacillati</taxon>
        <taxon>Bacillota</taxon>
        <taxon>Bacilli</taxon>
        <taxon>Bacillales</taxon>
        <taxon>Bacillaceae</taxon>
        <taxon>Mesobacillus</taxon>
    </lineage>
</organism>
<evidence type="ECO:0000313" key="5">
    <source>
        <dbReference type="EMBL" id="KKK36058.1"/>
    </source>
</evidence>
<dbReference type="GO" id="GO:0043190">
    <property type="term" value="C:ATP-binding cassette (ABC) transporter complex"/>
    <property type="evidence" value="ECO:0007669"/>
    <property type="project" value="InterPro"/>
</dbReference>